<dbReference type="PANTHER" id="PTHR47634">
    <property type="entry name" value="PROTEIN KINASE DOMAIN-CONTAINING PROTEIN-RELATED"/>
    <property type="match status" value="1"/>
</dbReference>
<evidence type="ECO:0000256" key="4">
    <source>
        <dbReference type="ARBA" id="ARBA00022741"/>
    </source>
</evidence>
<dbReference type="GO" id="GO:0000245">
    <property type="term" value="P:spliceosomal complex assembly"/>
    <property type="evidence" value="ECO:0007669"/>
    <property type="project" value="TreeGrafter"/>
</dbReference>
<dbReference type="SUPFAM" id="SSF56112">
    <property type="entry name" value="Protein kinase-like (PK-like)"/>
    <property type="match status" value="1"/>
</dbReference>
<keyword evidence="3" id="KW-0808">Transferase</keyword>
<evidence type="ECO:0000256" key="7">
    <source>
        <dbReference type="ARBA" id="ARBA00047899"/>
    </source>
</evidence>
<keyword evidence="2 10" id="KW-0723">Serine/threonine-protein kinase</keyword>
<dbReference type="GO" id="GO:0005737">
    <property type="term" value="C:cytoplasm"/>
    <property type="evidence" value="ECO:0007669"/>
    <property type="project" value="TreeGrafter"/>
</dbReference>
<dbReference type="STRING" id="1408157.A0A1J7JTL0"/>
<keyword evidence="5 12" id="KW-0418">Kinase</keyword>
<dbReference type="PROSITE" id="PS00108">
    <property type="entry name" value="PROTEIN_KINASE_ST"/>
    <property type="match status" value="1"/>
</dbReference>
<dbReference type="PANTHER" id="PTHR47634:SF9">
    <property type="entry name" value="PROTEIN KINASE DOMAIN-CONTAINING PROTEIN-RELATED"/>
    <property type="match status" value="1"/>
</dbReference>
<evidence type="ECO:0000259" key="11">
    <source>
        <dbReference type="PROSITE" id="PS50011"/>
    </source>
</evidence>
<keyword evidence="13" id="KW-1185">Reference proteome</keyword>
<proteinExistence type="inferred from homology"/>
<organism evidence="12 13">
    <name type="scientific">Coniochaeta ligniaria NRRL 30616</name>
    <dbReference type="NCBI Taxonomy" id="1408157"/>
    <lineage>
        <taxon>Eukaryota</taxon>
        <taxon>Fungi</taxon>
        <taxon>Dikarya</taxon>
        <taxon>Ascomycota</taxon>
        <taxon>Pezizomycotina</taxon>
        <taxon>Sordariomycetes</taxon>
        <taxon>Sordariomycetidae</taxon>
        <taxon>Coniochaetales</taxon>
        <taxon>Coniochaetaceae</taxon>
        <taxon>Coniochaeta</taxon>
    </lineage>
</organism>
<dbReference type="Proteomes" id="UP000182658">
    <property type="component" value="Unassembled WGS sequence"/>
</dbReference>
<feature type="binding site" evidence="9">
    <location>
        <position position="91"/>
    </location>
    <ligand>
        <name>ATP</name>
        <dbReference type="ChEBI" id="CHEBI:30616"/>
    </ligand>
</feature>
<evidence type="ECO:0000256" key="6">
    <source>
        <dbReference type="ARBA" id="ARBA00022840"/>
    </source>
</evidence>
<dbReference type="PROSITE" id="PS50011">
    <property type="entry name" value="PROTEIN_KINASE_DOM"/>
    <property type="match status" value="1"/>
</dbReference>
<accession>A0A1J7JTL0</accession>
<name>A0A1J7JTL0_9PEZI</name>
<comment type="catalytic activity">
    <reaction evidence="7">
        <text>L-threonyl-[protein] + ATP = O-phospho-L-threonyl-[protein] + ADP + H(+)</text>
        <dbReference type="Rhea" id="RHEA:46608"/>
        <dbReference type="Rhea" id="RHEA-COMP:11060"/>
        <dbReference type="Rhea" id="RHEA-COMP:11605"/>
        <dbReference type="ChEBI" id="CHEBI:15378"/>
        <dbReference type="ChEBI" id="CHEBI:30013"/>
        <dbReference type="ChEBI" id="CHEBI:30616"/>
        <dbReference type="ChEBI" id="CHEBI:61977"/>
        <dbReference type="ChEBI" id="CHEBI:456216"/>
        <dbReference type="EC" id="2.7.11.1"/>
    </reaction>
</comment>
<dbReference type="PROSITE" id="PS00107">
    <property type="entry name" value="PROTEIN_KINASE_ATP"/>
    <property type="match status" value="1"/>
</dbReference>
<keyword evidence="4 9" id="KW-0547">Nucleotide-binding</keyword>
<dbReference type="OrthoDB" id="5979581at2759"/>
<dbReference type="Gene3D" id="1.10.510.10">
    <property type="entry name" value="Transferase(Phosphotransferase) domain 1"/>
    <property type="match status" value="1"/>
</dbReference>
<dbReference type="EMBL" id="KV875095">
    <property type="protein sequence ID" value="OIW32708.1"/>
    <property type="molecule type" value="Genomic_DNA"/>
</dbReference>
<dbReference type="SMART" id="SM00220">
    <property type="entry name" value="S_TKc"/>
    <property type="match status" value="1"/>
</dbReference>
<protein>
    <recommendedName>
        <fullName evidence="1">non-specific serine/threonine protein kinase</fullName>
        <ecNumber evidence="1">2.7.11.1</ecNumber>
    </recommendedName>
</protein>
<dbReference type="Gene3D" id="3.30.200.20">
    <property type="entry name" value="Phosphorylase Kinase, domain 1"/>
    <property type="match status" value="1"/>
</dbReference>
<evidence type="ECO:0000313" key="13">
    <source>
        <dbReference type="Proteomes" id="UP000182658"/>
    </source>
</evidence>
<evidence type="ECO:0000256" key="9">
    <source>
        <dbReference type="PROSITE-ProRule" id="PRU10141"/>
    </source>
</evidence>
<sequence>MSFISRVWSRLGPRAPLRPRIFANPSFIRIPPNDKVEEETLPDYLPARYYPVRIGEVFVDRYQVVGKLGFGASSTVWLAHDLSKQGYVALKVFIRSQALGDRVENEIAMFKRIEQRTSSHPGRSAVRTLLDSFRVNGPEGEHLVLAHPPLWQSVEGAICRSSPRRLPTSGLRFVLKDLFLALEYLHDECQIIHTDIKADNIMFGVTDFSVFAEFEEEEMHNPCPRKEIEGRTIYTSRAIKSPSQIGPPVLCDFGSAVFGDCEHLECVQPNVYRAPEVTLRALWNYKIDIWNVGCMVWDIYEGNQLFHGIDPEHHAYRRRAHLAEIIALLGPPPKELLARGQLASKFFSDEGTFTAGIDLPTSMSLEEIETHLTGDEKRRFLEFMRKMLQWDPERRSTAGELFQDAWLQEQT</sequence>
<reference evidence="12 13" key="1">
    <citation type="submission" date="2016-10" db="EMBL/GenBank/DDBJ databases">
        <title>Draft genome sequence of Coniochaeta ligniaria NRRL30616, a lignocellulolytic fungus for bioabatement of inhibitors in plant biomass hydrolysates.</title>
        <authorList>
            <consortium name="DOE Joint Genome Institute"/>
            <person name="Jimenez D.J."/>
            <person name="Hector R.E."/>
            <person name="Riley R."/>
            <person name="Sun H."/>
            <person name="Grigoriev I.V."/>
            <person name="Van Elsas J.D."/>
            <person name="Nichols N.N."/>
        </authorList>
    </citation>
    <scope>NUCLEOTIDE SEQUENCE [LARGE SCALE GENOMIC DNA]</scope>
    <source>
        <strain evidence="12 13">NRRL 30616</strain>
    </source>
</reference>
<evidence type="ECO:0000256" key="5">
    <source>
        <dbReference type="ARBA" id="ARBA00022777"/>
    </source>
</evidence>
<evidence type="ECO:0000313" key="12">
    <source>
        <dbReference type="EMBL" id="OIW32708.1"/>
    </source>
</evidence>
<dbReference type="GO" id="GO:0004674">
    <property type="term" value="F:protein serine/threonine kinase activity"/>
    <property type="evidence" value="ECO:0007669"/>
    <property type="project" value="UniProtKB-KW"/>
</dbReference>
<dbReference type="InterPro" id="IPR000719">
    <property type="entry name" value="Prot_kinase_dom"/>
</dbReference>
<comment type="catalytic activity">
    <reaction evidence="8">
        <text>L-seryl-[protein] + ATP = O-phospho-L-seryl-[protein] + ADP + H(+)</text>
        <dbReference type="Rhea" id="RHEA:17989"/>
        <dbReference type="Rhea" id="RHEA-COMP:9863"/>
        <dbReference type="Rhea" id="RHEA-COMP:11604"/>
        <dbReference type="ChEBI" id="CHEBI:15378"/>
        <dbReference type="ChEBI" id="CHEBI:29999"/>
        <dbReference type="ChEBI" id="CHEBI:30616"/>
        <dbReference type="ChEBI" id="CHEBI:83421"/>
        <dbReference type="ChEBI" id="CHEBI:456216"/>
        <dbReference type="EC" id="2.7.11.1"/>
    </reaction>
</comment>
<evidence type="ECO:0000256" key="1">
    <source>
        <dbReference type="ARBA" id="ARBA00012513"/>
    </source>
</evidence>
<dbReference type="GO" id="GO:0005524">
    <property type="term" value="F:ATP binding"/>
    <property type="evidence" value="ECO:0007669"/>
    <property type="project" value="UniProtKB-UniRule"/>
</dbReference>
<evidence type="ECO:0000256" key="10">
    <source>
        <dbReference type="RuleBase" id="RU000304"/>
    </source>
</evidence>
<keyword evidence="6 9" id="KW-0067">ATP-binding</keyword>
<dbReference type="InParanoid" id="A0A1J7JTL0"/>
<dbReference type="InterPro" id="IPR051334">
    <property type="entry name" value="SRPK"/>
</dbReference>
<feature type="domain" description="Protein kinase" evidence="11">
    <location>
        <begin position="62"/>
        <end position="407"/>
    </location>
</feature>
<dbReference type="GO" id="GO:0050684">
    <property type="term" value="P:regulation of mRNA processing"/>
    <property type="evidence" value="ECO:0007669"/>
    <property type="project" value="TreeGrafter"/>
</dbReference>
<dbReference type="EC" id="2.7.11.1" evidence="1"/>
<dbReference type="Pfam" id="PF00069">
    <property type="entry name" value="Pkinase"/>
    <property type="match status" value="2"/>
</dbReference>
<evidence type="ECO:0000256" key="2">
    <source>
        <dbReference type="ARBA" id="ARBA00022527"/>
    </source>
</evidence>
<evidence type="ECO:0000256" key="8">
    <source>
        <dbReference type="ARBA" id="ARBA00048679"/>
    </source>
</evidence>
<dbReference type="InterPro" id="IPR017441">
    <property type="entry name" value="Protein_kinase_ATP_BS"/>
</dbReference>
<dbReference type="InterPro" id="IPR008271">
    <property type="entry name" value="Ser/Thr_kinase_AS"/>
</dbReference>
<dbReference type="GO" id="GO:0005634">
    <property type="term" value="C:nucleus"/>
    <property type="evidence" value="ECO:0007669"/>
    <property type="project" value="TreeGrafter"/>
</dbReference>
<comment type="similarity">
    <text evidence="10">Belongs to the protein kinase superfamily.</text>
</comment>
<evidence type="ECO:0000256" key="3">
    <source>
        <dbReference type="ARBA" id="ARBA00022679"/>
    </source>
</evidence>
<gene>
    <name evidence="12" type="ORF">CONLIGDRAFT_653266</name>
</gene>
<dbReference type="InterPro" id="IPR011009">
    <property type="entry name" value="Kinase-like_dom_sf"/>
</dbReference>
<dbReference type="AlphaFoldDB" id="A0A1J7JTL0"/>